<dbReference type="CDD" id="cd18104">
    <property type="entry name" value="SpoU-like_RNA-MTase"/>
    <property type="match status" value="1"/>
</dbReference>
<protein>
    <submittedName>
        <fullName evidence="6">RNA methyltransferase</fullName>
    </submittedName>
</protein>
<dbReference type="AlphaFoldDB" id="A0A6L3ZHB2"/>
<evidence type="ECO:0000313" key="6">
    <source>
        <dbReference type="EMBL" id="KAB2817227.1"/>
    </source>
</evidence>
<comment type="similarity">
    <text evidence="1">Belongs to the class IV-like SAM-binding methyltransferase superfamily. RNA methyltransferase TrmH family.</text>
</comment>
<evidence type="ECO:0000256" key="2">
    <source>
        <dbReference type="ARBA" id="ARBA00022603"/>
    </source>
</evidence>
<feature type="domain" description="tRNA/rRNA methyltransferase SpoU type" evidence="4">
    <location>
        <begin position="118"/>
        <end position="257"/>
    </location>
</feature>
<accession>A0A6L3ZHB2</accession>
<dbReference type="InterPro" id="IPR051259">
    <property type="entry name" value="rRNA_Methyltransferase"/>
</dbReference>
<keyword evidence="3 6" id="KW-0808">Transferase</keyword>
<dbReference type="SUPFAM" id="SSF55315">
    <property type="entry name" value="L30e-like"/>
    <property type="match status" value="1"/>
</dbReference>
<dbReference type="Gene3D" id="3.30.1330.30">
    <property type="match status" value="1"/>
</dbReference>
<evidence type="ECO:0000313" key="7">
    <source>
        <dbReference type="Proteomes" id="UP000484164"/>
    </source>
</evidence>
<keyword evidence="7" id="KW-1185">Reference proteome</keyword>
<dbReference type="PANTHER" id="PTHR43191:SF2">
    <property type="entry name" value="RRNA METHYLTRANSFERASE 3, MITOCHONDRIAL"/>
    <property type="match status" value="1"/>
</dbReference>
<name>A0A6L3ZHB2_9FLAO</name>
<feature type="domain" description="MRM3-like substrate binding" evidence="5">
    <location>
        <begin position="9"/>
        <end position="93"/>
    </location>
</feature>
<dbReference type="GO" id="GO:0003723">
    <property type="term" value="F:RNA binding"/>
    <property type="evidence" value="ECO:0007669"/>
    <property type="project" value="InterPro"/>
</dbReference>
<dbReference type="InterPro" id="IPR029026">
    <property type="entry name" value="tRNA_m1G_MTases_N"/>
</dbReference>
<dbReference type="GO" id="GO:0008173">
    <property type="term" value="F:RNA methyltransferase activity"/>
    <property type="evidence" value="ECO:0007669"/>
    <property type="project" value="InterPro"/>
</dbReference>
<dbReference type="PANTHER" id="PTHR43191">
    <property type="entry name" value="RRNA METHYLTRANSFERASE 3"/>
    <property type="match status" value="1"/>
</dbReference>
<dbReference type="EMBL" id="WBVQ01000001">
    <property type="protein sequence ID" value="KAB2817227.1"/>
    <property type="molecule type" value="Genomic_DNA"/>
</dbReference>
<evidence type="ECO:0000259" key="5">
    <source>
        <dbReference type="Pfam" id="PF22435"/>
    </source>
</evidence>
<dbReference type="GO" id="GO:0032259">
    <property type="term" value="P:methylation"/>
    <property type="evidence" value="ECO:0007669"/>
    <property type="project" value="UniProtKB-KW"/>
</dbReference>
<proteinExistence type="inferred from homology"/>
<dbReference type="RefSeq" id="WP_151691798.1">
    <property type="nucleotide sequence ID" value="NZ_BMGX01000002.1"/>
</dbReference>
<dbReference type="SUPFAM" id="SSF75217">
    <property type="entry name" value="alpha/beta knot"/>
    <property type="match status" value="1"/>
</dbReference>
<dbReference type="InterPro" id="IPR001537">
    <property type="entry name" value="SpoU_MeTrfase"/>
</dbReference>
<dbReference type="GO" id="GO:0006396">
    <property type="term" value="P:RNA processing"/>
    <property type="evidence" value="ECO:0007669"/>
    <property type="project" value="InterPro"/>
</dbReference>
<gene>
    <name evidence="6" type="ORF">F8C82_02210</name>
</gene>
<dbReference type="OrthoDB" id="9794400at2"/>
<dbReference type="Pfam" id="PF22435">
    <property type="entry name" value="MRM3-like_sub_bind"/>
    <property type="match status" value="1"/>
</dbReference>
<evidence type="ECO:0000259" key="4">
    <source>
        <dbReference type="Pfam" id="PF00588"/>
    </source>
</evidence>
<sequence>MKELNSIQNPTVKKVVSYIEKSRDRKKDAVFVVEGLRENARAIQTGLSPKWLFYSSEFLNENKMRDLIEYREPDALVHECSEAVFEKISFRSGVPNVVGVYPRIDKSLAELEPKEKAFYLIVESVEKPGNLGAILRTANAAKVDAVIVANGVVDVFHPHVVRNSLGGFFDVPVVSASNDEISDFLSSHNIPCFVTYLEGAVPHFECDFREASAIVMGAEDTGVSQHWIDVADALVKIPMSGVVDSLNVSVAAGIMLFEVVRQRS</sequence>
<reference evidence="6 7" key="1">
    <citation type="submission" date="2019-10" db="EMBL/GenBank/DDBJ databases">
        <title>Genome sequence of Phaeocystidibacter marisrubri JCM30614 (type strain).</title>
        <authorList>
            <person name="Bowman J.P."/>
        </authorList>
    </citation>
    <scope>NUCLEOTIDE SEQUENCE [LARGE SCALE GENOMIC DNA]</scope>
    <source>
        <strain evidence="6 7">JCM 30614</strain>
    </source>
</reference>
<dbReference type="InterPro" id="IPR053888">
    <property type="entry name" value="MRM3-like_sub_bind"/>
</dbReference>
<keyword evidence="2 6" id="KW-0489">Methyltransferase</keyword>
<dbReference type="Proteomes" id="UP000484164">
    <property type="component" value="Unassembled WGS sequence"/>
</dbReference>
<dbReference type="InterPro" id="IPR029064">
    <property type="entry name" value="Ribosomal_eL30-like_sf"/>
</dbReference>
<dbReference type="InterPro" id="IPR029028">
    <property type="entry name" value="Alpha/beta_knot_MTases"/>
</dbReference>
<organism evidence="6 7">
    <name type="scientific">Phaeocystidibacter marisrubri</name>
    <dbReference type="NCBI Taxonomy" id="1577780"/>
    <lineage>
        <taxon>Bacteria</taxon>
        <taxon>Pseudomonadati</taxon>
        <taxon>Bacteroidota</taxon>
        <taxon>Flavobacteriia</taxon>
        <taxon>Flavobacteriales</taxon>
        <taxon>Phaeocystidibacteraceae</taxon>
        <taxon>Phaeocystidibacter</taxon>
    </lineage>
</organism>
<dbReference type="Pfam" id="PF00588">
    <property type="entry name" value="SpoU_methylase"/>
    <property type="match status" value="1"/>
</dbReference>
<dbReference type="Gene3D" id="3.40.1280.10">
    <property type="match status" value="1"/>
</dbReference>
<comment type="caution">
    <text evidence="6">The sequence shown here is derived from an EMBL/GenBank/DDBJ whole genome shotgun (WGS) entry which is preliminary data.</text>
</comment>
<evidence type="ECO:0000256" key="1">
    <source>
        <dbReference type="ARBA" id="ARBA00007228"/>
    </source>
</evidence>
<evidence type="ECO:0000256" key="3">
    <source>
        <dbReference type="ARBA" id="ARBA00022679"/>
    </source>
</evidence>